<comment type="similarity">
    <text evidence="6">Belongs to the binding-protein-dependent transport system permease family.</text>
</comment>
<dbReference type="PANTHER" id="PTHR30177:SF4">
    <property type="entry name" value="OSMOPROTECTANT IMPORT PERMEASE PROTEIN OSMW"/>
    <property type="match status" value="1"/>
</dbReference>
<evidence type="ECO:0000256" key="3">
    <source>
        <dbReference type="ARBA" id="ARBA00022692"/>
    </source>
</evidence>
<evidence type="ECO:0000256" key="4">
    <source>
        <dbReference type="ARBA" id="ARBA00022989"/>
    </source>
</evidence>
<keyword evidence="9" id="KW-1185">Reference proteome</keyword>
<keyword evidence="3 6" id="KW-0812">Transmembrane</keyword>
<feature type="transmembrane region" description="Helical" evidence="6">
    <location>
        <begin position="26"/>
        <end position="46"/>
    </location>
</feature>
<evidence type="ECO:0000256" key="1">
    <source>
        <dbReference type="ARBA" id="ARBA00004141"/>
    </source>
</evidence>
<comment type="caution">
    <text evidence="8">The sequence shown here is derived from an EMBL/GenBank/DDBJ whole genome shotgun (WGS) entry which is preliminary data.</text>
</comment>
<evidence type="ECO:0000256" key="2">
    <source>
        <dbReference type="ARBA" id="ARBA00022448"/>
    </source>
</evidence>
<dbReference type="SUPFAM" id="SSF161098">
    <property type="entry name" value="MetI-like"/>
    <property type="match status" value="1"/>
</dbReference>
<evidence type="ECO:0000256" key="6">
    <source>
        <dbReference type="RuleBase" id="RU363032"/>
    </source>
</evidence>
<accession>A0ABT1JMI3</accession>
<feature type="transmembrane region" description="Helical" evidence="6">
    <location>
        <begin position="229"/>
        <end position="251"/>
    </location>
</feature>
<dbReference type="PROSITE" id="PS50928">
    <property type="entry name" value="ABC_TM1"/>
    <property type="match status" value="1"/>
</dbReference>
<gene>
    <name evidence="8" type="ORF">G443_003191</name>
</gene>
<dbReference type="InterPro" id="IPR051204">
    <property type="entry name" value="ABC_transp_perm/SBD"/>
</dbReference>
<keyword evidence="5 6" id="KW-0472">Membrane</keyword>
<protein>
    <submittedName>
        <fullName evidence="8">Osmoprotectant transport system permease protein</fullName>
    </submittedName>
</protein>
<feature type="transmembrane region" description="Helical" evidence="6">
    <location>
        <begin position="66"/>
        <end position="90"/>
    </location>
</feature>
<keyword evidence="2 6" id="KW-0813">Transport</keyword>
<dbReference type="CDD" id="cd06261">
    <property type="entry name" value="TM_PBP2"/>
    <property type="match status" value="1"/>
</dbReference>
<dbReference type="Gene3D" id="1.10.3720.10">
    <property type="entry name" value="MetI-like"/>
    <property type="match status" value="1"/>
</dbReference>
<dbReference type="PANTHER" id="PTHR30177">
    <property type="entry name" value="GLYCINE BETAINE/L-PROLINE TRANSPORT SYSTEM PERMEASE PROTEIN PROW"/>
    <property type="match status" value="1"/>
</dbReference>
<feature type="transmembrane region" description="Helical" evidence="6">
    <location>
        <begin position="130"/>
        <end position="147"/>
    </location>
</feature>
<feature type="domain" description="ABC transmembrane type-1" evidence="7">
    <location>
        <begin position="66"/>
        <end position="248"/>
    </location>
</feature>
<comment type="subcellular location">
    <subcellularLocation>
        <location evidence="6">Cell membrane</location>
        <topology evidence="6">Multi-pass membrane protein</topology>
    </subcellularLocation>
    <subcellularLocation>
        <location evidence="1">Membrane</location>
        <topology evidence="1">Multi-pass membrane protein</topology>
    </subcellularLocation>
</comment>
<dbReference type="InterPro" id="IPR035906">
    <property type="entry name" value="MetI-like_sf"/>
</dbReference>
<organism evidence="8 9">
    <name type="scientific">Actinoalloteichus caeruleus DSM 43889</name>
    <dbReference type="NCBI Taxonomy" id="1120930"/>
    <lineage>
        <taxon>Bacteria</taxon>
        <taxon>Bacillati</taxon>
        <taxon>Actinomycetota</taxon>
        <taxon>Actinomycetes</taxon>
        <taxon>Pseudonocardiales</taxon>
        <taxon>Pseudonocardiaceae</taxon>
        <taxon>Actinoalloteichus</taxon>
        <taxon>Actinoalloteichus cyanogriseus</taxon>
    </lineage>
</organism>
<keyword evidence="4 6" id="KW-1133">Transmembrane helix</keyword>
<dbReference type="Pfam" id="PF00528">
    <property type="entry name" value="BPD_transp_1"/>
    <property type="match status" value="1"/>
</dbReference>
<dbReference type="EMBL" id="AUBJ02000001">
    <property type="protein sequence ID" value="MCP2332921.1"/>
    <property type="molecule type" value="Genomic_DNA"/>
</dbReference>
<sequence length="261" mass="27641">MPDTTTAERAGFSADSGSRRSERLRLFTEPVVVLAILGAVLVWAFTGDLDDIEAREINAANILTLTWQHVQITLAVTAIVLLVAIPLGILVTRPWAKGVAPIVLGIANMGQAAPALGLLVLFFLLTQQTGFWVAVIPIAFYALLPVLRNTMVGLQQVDQSLLEAGRGIGMSRFTVLRRIEFPLAVPLMLAGLRTSLVLAVGSATLAFFIGGGGLGELIDVGYKLRRTSVLVVGAVLSAALALLVDWLGGLAEQLLGPKGLR</sequence>
<evidence type="ECO:0000313" key="8">
    <source>
        <dbReference type="EMBL" id="MCP2332921.1"/>
    </source>
</evidence>
<evidence type="ECO:0000313" key="9">
    <source>
        <dbReference type="Proteomes" id="UP000791080"/>
    </source>
</evidence>
<name>A0ABT1JMI3_ACTCY</name>
<reference evidence="8 9" key="1">
    <citation type="submission" date="2013-07" db="EMBL/GenBank/DDBJ databases">
        <authorList>
            <consortium name="DOE Joint Genome Institute"/>
            <person name="Reeve W."/>
            <person name="Huntemann M."/>
            <person name="Han J."/>
            <person name="Chen A."/>
            <person name="Kyrpides N."/>
            <person name="Mavromatis K."/>
            <person name="Markowitz V."/>
            <person name="Palaniappan K."/>
            <person name="Ivanova N."/>
            <person name="Schaumberg A."/>
            <person name="Pati A."/>
            <person name="Liolios K."/>
            <person name="Nordberg H.P."/>
            <person name="Cantor M.N."/>
            <person name="Hua S.X."/>
            <person name="Woyke T."/>
        </authorList>
    </citation>
    <scope>NUCLEOTIDE SEQUENCE [LARGE SCALE GENOMIC DNA]</scope>
    <source>
        <strain evidence="8 9">DSM 43889</strain>
    </source>
</reference>
<feature type="transmembrane region" description="Helical" evidence="6">
    <location>
        <begin position="181"/>
        <end position="209"/>
    </location>
</feature>
<dbReference type="Proteomes" id="UP000791080">
    <property type="component" value="Unassembled WGS sequence"/>
</dbReference>
<evidence type="ECO:0000259" key="7">
    <source>
        <dbReference type="PROSITE" id="PS50928"/>
    </source>
</evidence>
<feature type="transmembrane region" description="Helical" evidence="6">
    <location>
        <begin position="102"/>
        <end position="124"/>
    </location>
</feature>
<proteinExistence type="inferred from homology"/>
<evidence type="ECO:0000256" key="5">
    <source>
        <dbReference type="ARBA" id="ARBA00023136"/>
    </source>
</evidence>
<dbReference type="InterPro" id="IPR000515">
    <property type="entry name" value="MetI-like"/>
</dbReference>
<reference evidence="8 9" key="2">
    <citation type="submission" date="2022-06" db="EMBL/GenBank/DDBJ databases">
        <title>Genomic Encyclopedia of Type Strains, Phase I: the one thousand microbial genomes (KMG-I) project.</title>
        <authorList>
            <person name="Kyrpides N."/>
        </authorList>
    </citation>
    <scope>NUCLEOTIDE SEQUENCE [LARGE SCALE GENOMIC DNA]</scope>
    <source>
        <strain evidence="8 9">DSM 43889</strain>
    </source>
</reference>
<dbReference type="RefSeq" id="WP_026417818.1">
    <property type="nucleotide sequence ID" value="NZ_AUBJ02000001.1"/>
</dbReference>